<dbReference type="InterPro" id="IPR045518">
    <property type="entry name" value="2EXR"/>
</dbReference>
<organism evidence="2 3">
    <name type="scientific">Fusarium globosum</name>
    <dbReference type="NCBI Taxonomy" id="78864"/>
    <lineage>
        <taxon>Eukaryota</taxon>
        <taxon>Fungi</taxon>
        <taxon>Dikarya</taxon>
        <taxon>Ascomycota</taxon>
        <taxon>Pezizomycotina</taxon>
        <taxon>Sordariomycetes</taxon>
        <taxon>Hypocreomycetidae</taxon>
        <taxon>Hypocreales</taxon>
        <taxon>Nectriaceae</taxon>
        <taxon>Fusarium</taxon>
        <taxon>Fusarium fujikuroi species complex</taxon>
    </lineage>
</organism>
<evidence type="ECO:0000259" key="1">
    <source>
        <dbReference type="Pfam" id="PF20150"/>
    </source>
</evidence>
<evidence type="ECO:0000313" key="3">
    <source>
        <dbReference type="Proteomes" id="UP000532311"/>
    </source>
</evidence>
<keyword evidence="3" id="KW-1185">Reference proteome</keyword>
<comment type="caution">
    <text evidence="2">The sequence shown here is derived from an EMBL/GenBank/DDBJ whole genome shotgun (WGS) entry which is preliminary data.</text>
</comment>
<name>A0A8H5Y9K9_9HYPO</name>
<dbReference type="EMBL" id="JAAQPF010000288">
    <property type="protein sequence ID" value="KAF5707611.1"/>
    <property type="molecule type" value="Genomic_DNA"/>
</dbReference>
<feature type="domain" description="2EXR" evidence="1">
    <location>
        <begin position="72"/>
        <end position="131"/>
    </location>
</feature>
<sequence length="312" mass="35279">MLLQNVGLNGLEMVLNLVLAVKLGWKLQVMNMIPINNPHKHSAHTVTFSSDHHNLTRKPSEIPPTNEGLSTFACFPRLPPEIREMVWKCLIPVQRHLRIEGRFGKPTKIGSFSISEGFYLSQVCSESQKVLDRVIAYQTAKDGDDASIDEDFGIVLLTTLDEPSLEILSSLTANIDCIAIPWPARTGEVKDFHVALHKRVAAGGRQIKAIYTGRSSELGGQLRPPRNHYMTPLADFEVMTEDDAEIYPHSRDCFFVARSRSEYFIYTTRDYEKASEDLRSTWDRLPSKDGTAEPMIKPGFILIRAARRRRLS</sequence>
<evidence type="ECO:0000313" key="2">
    <source>
        <dbReference type="EMBL" id="KAF5707611.1"/>
    </source>
</evidence>
<dbReference type="Pfam" id="PF20150">
    <property type="entry name" value="2EXR"/>
    <property type="match status" value="1"/>
</dbReference>
<accession>A0A8H5Y9K9</accession>
<dbReference type="AlphaFoldDB" id="A0A8H5Y9K9"/>
<dbReference type="Proteomes" id="UP000532311">
    <property type="component" value="Unassembled WGS sequence"/>
</dbReference>
<gene>
    <name evidence="2" type="ORF">FGLOB1_6832</name>
</gene>
<reference evidence="2 3" key="1">
    <citation type="submission" date="2020-05" db="EMBL/GenBank/DDBJ databases">
        <title>Identification and distribution of gene clusters putatively required for synthesis of sphingolipid metabolism inhibitors in phylogenetically diverse species of the filamentous fungus Fusarium.</title>
        <authorList>
            <person name="Kim H.-S."/>
            <person name="Busman M."/>
            <person name="Brown D.W."/>
            <person name="Divon H."/>
            <person name="Uhlig S."/>
            <person name="Proctor R.H."/>
        </authorList>
    </citation>
    <scope>NUCLEOTIDE SEQUENCE [LARGE SCALE GENOMIC DNA]</scope>
    <source>
        <strain evidence="2 3">NRRL 26131</strain>
    </source>
</reference>
<protein>
    <recommendedName>
        <fullName evidence="1">2EXR domain-containing protein</fullName>
    </recommendedName>
</protein>
<proteinExistence type="predicted"/>